<dbReference type="EMBL" id="JACHMK010000001">
    <property type="protein sequence ID" value="MBB6334993.1"/>
    <property type="molecule type" value="Genomic_DNA"/>
</dbReference>
<evidence type="ECO:0000313" key="2">
    <source>
        <dbReference type="EMBL" id="MBB6334993.1"/>
    </source>
</evidence>
<proteinExistence type="predicted"/>
<dbReference type="AlphaFoldDB" id="A0A923E2V5"/>
<keyword evidence="1" id="KW-1133">Transmembrane helix</keyword>
<evidence type="ECO:0000256" key="1">
    <source>
        <dbReference type="SAM" id="Phobius"/>
    </source>
</evidence>
<dbReference type="Proteomes" id="UP000617426">
    <property type="component" value="Unassembled WGS sequence"/>
</dbReference>
<reference evidence="2" key="1">
    <citation type="submission" date="2020-08" db="EMBL/GenBank/DDBJ databases">
        <title>Sequencing the genomes of 1000 actinobacteria strains.</title>
        <authorList>
            <person name="Klenk H.-P."/>
        </authorList>
    </citation>
    <scope>NUCLEOTIDE SEQUENCE</scope>
    <source>
        <strain evidence="2">DSM 10695</strain>
    </source>
</reference>
<keyword evidence="3" id="KW-1185">Reference proteome</keyword>
<gene>
    <name evidence="2" type="ORF">HD592_001558</name>
</gene>
<protein>
    <submittedName>
        <fullName evidence="2">Uncharacterized protein</fullName>
    </submittedName>
</protein>
<organism evidence="2 3">
    <name type="scientific">Schaalia hyovaginalis</name>
    <dbReference type="NCBI Taxonomy" id="29316"/>
    <lineage>
        <taxon>Bacteria</taxon>
        <taxon>Bacillati</taxon>
        <taxon>Actinomycetota</taxon>
        <taxon>Actinomycetes</taxon>
        <taxon>Actinomycetales</taxon>
        <taxon>Actinomycetaceae</taxon>
        <taxon>Schaalia</taxon>
    </lineage>
</organism>
<keyword evidence="1" id="KW-0812">Transmembrane</keyword>
<name>A0A923E2V5_9ACTO</name>
<comment type="caution">
    <text evidence="2">The sequence shown here is derived from an EMBL/GenBank/DDBJ whole genome shotgun (WGS) entry which is preliminary data.</text>
</comment>
<keyword evidence="1" id="KW-0472">Membrane</keyword>
<accession>A0A923E2V5</accession>
<sequence>MPLLLALLEGVLNAGAIIMSLTGASFALVLALLFAIASSNADIESRR</sequence>
<evidence type="ECO:0000313" key="3">
    <source>
        <dbReference type="Proteomes" id="UP000617426"/>
    </source>
</evidence>
<feature type="transmembrane region" description="Helical" evidence="1">
    <location>
        <begin position="12"/>
        <end position="37"/>
    </location>
</feature>